<evidence type="ECO:0000256" key="3">
    <source>
        <dbReference type="ARBA" id="ARBA00022692"/>
    </source>
</evidence>
<dbReference type="Pfam" id="PF03023">
    <property type="entry name" value="MurJ"/>
    <property type="match status" value="1"/>
</dbReference>
<evidence type="ECO:0000256" key="8">
    <source>
        <dbReference type="HAMAP-Rule" id="MF_02078"/>
    </source>
</evidence>
<dbReference type="PRINTS" id="PR01806">
    <property type="entry name" value="VIRFACTRMVIN"/>
</dbReference>
<gene>
    <name evidence="8" type="primary">murJ</name>
    <name evidence="10" type="ORF">SAMN00808754_1240</name>
</gene>
<feature type="transmembrane region" description="Helical" evidence="8">
    <location>
        <begin position="58"/>
        <end position="79"/>
    </location>
</feature>
<keyword evidence="6 8" id="KW-1133">Transmembrane helix</keyword>
<evidence type="ECO:0000256" key="4">
    <source>
        <dbReference type="ARBA" id="ARBA00022960"/>
    </source>
</evidence>
<name>A0A1W1VQC5_9FIRM</name>
<feature type="transmembrane region" description="Helical" evidence="8">
    <location>
        <begin position="188"/>
        <end position="211"/>
    </location>
</feature>
<evidence type="ECO:0000313" key="10">
    <source>
        <dbReference type="EMBL" id="SMB95430.1"/>
    </source>
</evidence>
<keyword evidence="8 9" id="KW-0813">Transport</keyword>
<protein>
    <recommendedName>
        <fullName evidence="8">Probable lipid II flippase MurJ</fullName>
    </recommendedName>
</protein>
<comment type="subcellular location">
    <subcellularLocation>
        <location evidence="1 8">Cell membrane</location>
        <topology evidence="1 8">Multi-pass membrane protein</topology>
    </subcellularLocation>
</comment>
<dbReference type="PANTHER" id="PTHR47019">
    <property type="entry name" value="LIPID II FLIPPASE MURJ"/>
    <property type="match status" value="1"/>
</dbReference>
<keyword evidence="3 8" id="KW-0812">Transmembrane</keyword>
<keyword evidence="8 9" id="KW-0961">Cell wall biogenesis/degradation</keyword>
<reference evidence="10 11" key="1">
    <citation type="submission" date="2017-04" db="EMBL/GenBank/DDBJ databases">
        <authorList>
            <person name="Afonso C.L."/>
            <person name="Miller P.J."/>
            <person name="Scott M.A."/>
            <person name="Spackman E."/>
            <person name="Goraichik I."/>
            <person name="Dimitrov K.M."/>
            <person name="Suarez D.L."/>
            <person name="Swayne D.E."/>
        </authorList>
    </citation>
    <scope>NUCLEOTIDE SEQUENCE [LARGE SCALE GENOMIC DNA]</scope>
    <source>
        <strain evidence="10 11">ToBE</strain>
    </source>
</reference>
<organism evidence="10 11">
    <name type="scientific">Thermanaeromonas toyohensis ToBE</name>
    <dbReference type="NCBI Taxonomy" id="698762"/>
    <lineage>
        <taxon>Bacteria</taxon>
        <taxon>Bacillati</taxon>
        <taxon>Bacillota</taxon>
        <taxon>Clostridia</taxon>
        <taxon>Neomoorellales</taxon>
        <taxon>Neomoorellaceae</taxon>
        <taxon>Thermanaeromonas</taxon>
    </lineage>
</organism>
<dbReference type="STRING" id="698762.SAMN00808754_1240"/>
<evidence type="ECO:0000313" key="11">
    <source>
        <dbReference type="Proteomes" id="UP000192569"/>
    </source>
</evidence>
<dbReference type="RefSeq" id="WP_084664846.1">
    <property type="nucleotide sequence ID" value="NZ_LT838272.1"/>
</dbReference>
<feature type="transmembrane region" description="Helical" evidence="8">
    <location>
        <begin position="91"/>
        <end position="116"/>
    </location>
</feature>
<accession>A0A1W1VQC5</accession>
<feature type="transmembrane region" description="Helical" evidence="8">
    <location>
        <begin position="160"/>
        <end position="182"/>
    </location>
</feature>
<dbReference type="OrthoDB" id="9804143at2"/>
<evidence type="ECO:0000256" key="5">
    <source>
        <dbReference type="ARBA" id="ARBA00022984"/>
    </source>
</evidence>
<dbReference type="PIRSF" id="PIRSF002869">
    <property type="entry name" value="MviN"/>
    <property type="match status" value="1"/>
</dbReference>
<keyword evidence="7 8" id="KW-0472">Membrane</keyword>
<dbReference type="PANTHER" id="PTHR47019:SF1">
    <property type="entry name" value="LIPID II FLIPPASE MURJ"/>
    <property type="match status" value="1"/>
</dbReference>
<dbReference type="GO" id="GO:0015648">
    <property type="term" value="F:lipid-linked peptidoglycan transporter activity"/>
    <property type="evidence" value="ECO:0007669"/>
    <property type="project" value="UniProtKB-UniRule"/>
</dbReference>
<dbReference type="InterPro" id="IPR004268">
    <property type="entry name" value="MurJ"/>
</dbReference>
<feature type="transmembrane region" description="Helical" evidence="8">
    <location>
        <begin position="390"/>
        <end position="407"/>
    </location>
</feature>
<dbReference type="EMBL" id="LT838272">
    <property type="protein sequence ID" value="SMB95430.1"/>
    <property type="molecule type" value="Genomic_DNA"/>
</dbReference>
<evidence type="ECO:0000256" key="6">
    <source>
        <dbReference type="ARBA" id="ARBA00022989"/>
    </source>
</evidence>
<dbReference type="InterPro" id="IPR051050">
    <property type="entry name" value="Lipid_II_flippase_MurJ/MviN"/>
</dbReference>
<feature type="transmembrane region" description="Helical" evidence="8">
    <location>
        <begin position="231"/>
        <end position="251"/>
    </location>
</feature>
<dbReference type="CDD" id="cd13123">
    <property type="entry name" value="MATE_MurJ_like"/>
    <property type="match status" value="1"/>
</dbReference>
<dbReference type="GO" id="GO:0034204">
    <property type="term" value="P:lipid translocation"/>
    <property type="evidence" value="ECO:0007669"/>
    <property type="project" value="TreeGrafter"/>
</dbReference>
<feature type="transmembrane region" description="Helical" evidence="8">
    <location>
        <begin position="271"/>
        <end position="296"/>
    </location>
</feature>
<keyword evidence="5 8" id="KW-0573">Peptidoglycan synthesis</keyword>
<keyword evidence="4 8" id="KW-0133">Cell shape</keyword>
<feature type="transmembrane region" description="Helical" evidence="8">
    <location>
        <begin position="350"/>
        <end position="369"/>
    </location>
</feature>
<dbReference type="HAMAP" id="MF_02078">
    <property type="entry name" value="MurJ_MviN"/>
    <property type="match status" value="1"/>
</dbReference>
<proteinExistence type="inferred from homology"/>
<dbReference type="NCBIfam" id="TIGR01695">
    <property type="entry name" value="murJ_mviN"/>
    <property type="match status" value="1"/>
</dbReference>
<dbReference type="Proteomes" id="UP000192569">
    <property type="component" value="Chromosome I"/>
</dbReference>
<sequence>MGEKRELGLASWALIITSASLLSRILGFMRNMVISTLFGQNRWTDMLNASFVLPDTLYLILVGGGISSAFVPVLSGYLAEKKEREAGEVVSIAFNLVLVVVGLAVTLSIFFSPFLVRLIAPGFNSQEISYTAYLTRVVLMAILFHSLNGVLMGTEYAYQSFLGTTIGPLVYNAAIIIFGTALASRLGIAAFAWSTLLGAFLNFLVQVWGVWRLRIPYLWSWNFRHPAIRRIGELMLPVTIGLSIAQINLFLNQTFIASFLPPGSINALTLASRVVLVPMLFAPSLGITLLPTLTRLAVNKEREAFERYLVMSLSAILFIALPATAGFIVLGEQVIRVLFEHGRFTRQDTLATANALVYYSLGIAAYGAYEMLSRAFYALQDTRTPLKVGLLTLGVGTSFNFLLGPLWGVKGLALAYSLAGWFNVALLFYLLKRRGIISGSPKVLGSTLVKSLIGAIFMGGCLKILTGRVTLFLTGSGIWTEGLKLLLLITGGAVLYITIAWLLRMEELGFVTQALKGPFRRRRAGLSEDLGKVG</sequence>
<dbReference type="GO" id="GO:0071555">
    <property type="term" value="P:cell wall organization"/>
    <property type="evidence" value="ECO:0007669"/>
    <property type="project" value="UniProtKB-UniRule"/>
</dbReference>
<comment type="function">
    <text evidence="8 9">Involved in peptidoglycan biosynthesis. Transports lipid-linked peptidoglycan precursors from the inner to the outer leaflet of the cytoplasmic membrane.</text>
</comment>
<keyword evidence="11" id="KW-1185">Reference proteome</keyword>
<dbReference type="AlphaFoldDB" id="A0A1W1VQC5"/>
<feature type="transmembrane region" description="Helical" evidence="8">
    <location>
        <begin position="485"/>
        <end position="503"/>
    </location>
</feature>
<comment type="pathway">
    <text evidence="8">Cell wall biogenesis; peptidoglycan biosynthesis.</text>
</comment>
<feature type="transmembrane region" description="Helical" evidence="8">
    <location>
        <begin position="128"/>
        <end position="148"/>
    </location>
</feature>
<evidence type="ECO:0000256" key="1">
    <source>
        <dbReference type="ARBA" id="ARBA00004651"/>
    </source>
</evidence>
<dbReference type="GO" id="GO:0009252">
    <property type="term" value="P:peptidoglycan biosynthetic process"/>
    <property type="evidence" value="ECO:0007669"/>
    <property type="project" value="UniProtKB-UniRule"/>
</dbReference>
<dbReference type="GO" id="GO:0005886">
    <property type="term" value="C:plasma membrane"/>
    <property type="evidence" value="ECO:0007669"/>
    <property type="project" value="UniProtKB-SubCell"/>
</dbReference>
<dbReference type="UniPathway" id="UPA00219"/>
<feature type="transmembrane region" description="Helical" evidence="8">
    <location>
        <begin position="443"/>
        <end position="465"/>
    </location>
</feature>
<feature type="transmembrane region" description="Helical" evidence="8">
    <location>
        <begin position="12"/>
        <end position="38"/>
    </location>
</feature>
<dbReference type="GO" id="GO:0008360">
    <property type="term" value="P:regulation of cell shape"/>
    <property type="evidence" value="ECO:0007669"/>
    <property type="project" value="UniProtKB-UniRule"/>
</dbReference>
<evidence type="ECO:0000256" key="9">
    <source>
        <dbReference type="PIRNR" id="PIRNR002869"/>
    </source>
</evidence>
<keyword evidence="2 8" id="KW-1003">Cell membrane</keyword>
<feature type="transmembrane region" description="Helical" evidence="8">
    <location>
        <begin position="308"/>
        <end position="330"/>
    </location>
</feature>
<evidence type="ECO:0000256" key="7">
    <source>
        <dbReference type="ARBA" id="ARBA00023136"/>
    </source>
</evidence>
<evidence type="ECO:0000256" key="2">
    <source>
        <dbReference type="ARBA" id="ARBA00022475"/>
    </source>
</evidence>
<comment type="similarity">
    <text evidence="8 9">Belongs to the MurJ/MviN family.</text>
</comment>
<feature type="transmembrane region" description="Helical" evidence="8">
    <location>
        <begin position="413"/>
        <end position="431"/>
    </location>
</feature>